<gene>
    <name evidence="2" type="ORF">U0070_015738</name>
</gene>
<dbReference type="Proteomes" id="UP001488838">
    <property type="component" value="Unassembled WGS sequence"/>
</dbReference>
<evidence type="ECO:0000313" key="2">
    <source>
        <dbReference type="EMBL" id="KAK7810001.1"/>
    </source>
</evidence>
<evidence type="ECO:0000313" key="3">
    <source>
        <dbReference type="Proteomes" id="UP001488838"/>
    </source>
</evidence>
<proteinExistence type="predicted"/>
<keyword evidence="3" id="KW-1185">Reference proteome</keyword>
<protein>
    <submittedName>
        <fullName evidence="2">Uncharacterized protein</fullName>
    </submittedName>
</protein>
<organism evidence="2 3">
    <name type="scientific">Myodes glareolus</name>
    <name type="common">Bank vole</name>
    <name type="synonym">Clethrionomys glareolus</name>
    <dbReference type="NCBI Taxonomy" id="447135"/>
    <lineage>
        <taxon>Eukaryota</taxon>
        <taxon>Metazoa</taxon>
        <taxon>Chordata</taxon>
        <taxon>Craniata</taxon>
        <taxon>Vertebrata</taxon>
        <taxon>Euteleostomi</taxon>
        <taxon>Mammalia</taxon>
        <taxon>Eutheria</taxon>
        <taxon>Euarchontoglires</taxon>
        <taxon>Glires</taxon>
        <taxon>Rodentia</taxon>
        <taxon>Myomorpha</taxon>
        <taxon>Muroidea</taxon>
        <taxon>Cricetidae</taxon>
        <taxon>Arvicolinae</taxon>
        <taxon>Myodes</taxon>
    </lineage>
</organism>
<feature type="non-terminal residue" evidence="2">
    <location>
        <position position="1"/>
    </location>
</feature>
<feature type="region of interest" description="Disordered" evidence="1">
    <location>
        <begin position="1"/>
        <end position="26"/>
    </location>
</feature>
<name>A0AAW0I6G5_MYOGA</name>
<feature type="compositionally biased region" description="Basic and acidic residues" evidence="1">
    <location>
        <begin position="1"/>
        <end position="16"/>
    </location>
</feature>
<dbReference type="EMBL" id="JBBHLL010000207">
    <property type="protein sequence ID" value="KAK7810001.1"/>
    <property type="molecule type" value="Genomic_DNA"/>
</dbReference>
<accession>A0AAW0I6G5</accession>
<dbReference type="AlphaFoldDB" id="A0AAW0I6G5"/>
<comment type="caution">
    <text evidence="2">The sequence shown here is derived from an EMBL/GenBank/DDBJ whole genome shotgun (WGS) entry which is preliminary data.</text>
</comment>
<evidence type="ECO:0000256" key="1">
    <source>
        <dbReference type="SAM" id="MobiDB-lite"/>
    </source>
</evidence>
<sequence>PERTRLTGRKLRGEQQRHRRQRGAESALRKNCVSIATWASGEGAQDKPASLRTARAEPCLWAMRSEPLWASEAELWQRRCPLLPPPSAKVAKNSVR</sequence>
<reference evidence="2 3" key="1">
    <citation type="journal article" date="2023" name="bioRxiv">
        <title>Conserved and derived expression patterns and positive selection on dental genes reveal complex evolutionary context of ever-growing rodent molars.</title>
        <authorList>
            <person name="Calamari Z.T."/>
            <person name="Song A."/>
            <person name="Cohen E."/>
            <person name="Akter M."/>
            <person name="Roy R.D."/>
            <person name="Hallikas O."/>
            <person name="Christensen M.M."/>
            <person name="Li P."/>
            <person name="Marangoni P."/>
            <person name="Jernvall J."/>
            <person name="Klein O.D."/>
        </authorList>
    </citation>
    <scope>NUCLEOTIDE SEQUENCE [LARGE SCALE GENOMIC DNA]</scope>
    <source>
        <strain evidence="2">V071</strain>
    </source>
</reference>